<dbReference type="InterPro" id="IPR053157">
    <property type="entry name" value="Sterol_Uptake_Regulator"/>
</dbReference>
<dbReference type="PANTHER" id="PTHR47784:SF5">
    <property type="entry name" value="STEROL UPTAKE CONTROL PROTEIN 2"/>
    <property type="match status" value="1"/>
</dbReference>
<evidence type="ECO:0000313" key="7">
    <source>
        <dbReference type="Proteomes" id="UP001610444"/>
    </source>
</evidence>
<proteinExistence type="predicted"/>
<dbReference type="PANTHER" id="PTHR47784">
    <property type="entry name" value="STEROL UPTAKE CONTROL PROTEIN 2"/>
    <property type="match status" value="1"/>
</dbReference>
<dbReference type="SMART" id="SM00066">
    <property type="entry name" value="GAL4"/>
    <property type="match status" value="1"/>
</dbReference>
<dbReference type="EMBL" id="JBFXLR010000008">
    <property type="protein sequence ID" value="KAL2856106.1"/>
    <property type="molecule type" value="Genomic_DNA"/>
</dbReference>
<dbReference type="Gene3D" id="4.10.240.10">
    <property type="entry name" value="Zn(2)-C6 fungal-type DNA-binding domain"/>
    <property type="match status" value="1"/>
</dbReference>
<keyword evidence="4" id="KW-0539">Nucleus</keyword>
<accession>A0ABR4KV14</accession>
<keyword evidence="1" id="KW-0805">Transcription regulation</keyword>
<dbReference type="Pfam" id="PF00172">
    <property type="entry name" value="Zn_clus"/>
    <property type="match status" value="1"/>
</dbReference>
<dbReference type="CDD" id="cd00067">
    <property type="entry name" value="GAL4"/>
    <property type="match status" value="1"/>
</dbReference>
<dbReference type="InterPro" id="IPR036864">
    <property type="entry name" value="Zn2-C6_fun-type_DNA-bd_sf"/>
</dbReference>
<evidence type="ECO:0000256" key="3">
    <source>
        <dbReference type="ARBA" id="ARBA00023163"/>
    </source>
</evidence>
<evidence type="ECO:0000259" key="5">
    <source>
        <dbReference type="PROSITE" id="PS50048"/>
    </source>
</evidence>
<keyword evidence="2" id="KW-0238">DNA-binding</keyword>
<dbReference type="Pfam" id="PF11951">
    <property type="entry name" value="Fungal_trans_2"/>
    <property type="match status" value="1"/>
</dbReference>
<evidence type="ECO:0000256" key="2">
    <source>
        <dbReference type="ARBA" id="ARBA00023125"/>
    </source>
</evidence>
<feature type="domain" description="Zn(2)-C6 fungal-type" evidence="5">
    <location>
        <begin position="17"/>
        <end position="47"/>
    </location>
</feature>
<name>A0ABR4KV14_9EURO</name>
<dbReference type="GeneID" id="98157867"/>
<evidence type="ECO:0000313" key="6">
    <source>
        <dbReference type="EMBL" id="KAL2856106.1"/>
    </source>
</evidence>
<keyword evidence="3" id="KW-0804">Transcription</keyword>
<dbReference type="InterPro" id="IPR021858">
    <property type="entry name" value="Fun_TF"/>
</dbReference>
<sequence length="410" mass="46217">MASLAHGRRAHRKSKLGCLQCKRRKVKCDEVKPVCRNCARHKVGCSFGGLSALPQHNFTGSCFTQPPPIHPLRSTSPASQRVAALGETAQEALVPQRQVPLTSTLQLFDMELLHHYITSTCYTLSSNSIVQAIWRDETPRVGFTMPAVLHALLAVSALHLARSDPARRATCLSQAHVHHNTAVQLVTPHLPSLASDNGVGLFLFSALTCIFACCATAHAEFSLFAEQGPLAEWVRLIRGMKTVIEHTNQNFLMTPLRPMFVYGSRLRTTSSFHDLGSIERGRELTRDLRQAIYHHVFHDQTLWDICAEALDALSKTLGVAMAVNEEEGPSLQTGDVFAWILELSDRYLDLLLQEDPYALAIFAHFCVALRQIEWMWWTEGLSRRLLMQIYPVLDERYHCWMTWPQEQIDI</sequence>
<keyword evidence="7" id="KW-1185">Reference proteome</keyword>
<reference evidence="6 7" key="1">
    <citation type="submission" date="2024-07" db="EMBL/GenBank/DDBJ databases">
        <title>Section-level genome sequencing and comparative genomics of Aspergillus sections Usti and Cavernicolus.</title>
        <authorList>
            <consortium name="Lawrence Berkeley National Laboratory"/>
            <person name="Nybo J.L."/>
            <person name="Vesth T.C."/>
            <person name="Theobald S."/>
            <person name="Frisvad J.C."/>
            <person name="Larsen T.O."/>
            <person name="Kjaerboelling I."/>
            <person name="Rothschild-Mancinelli K."/>
            <person name="Lyhne E.K."/>
            <person name="Kogle M.E."/>
            <person name="Barry K."/>
            <person name="Clum A."/>
            <person name="Na H."/>
            <person name="Ledsgaard L."/>
            <person name="Lin J."/>
            <person name="Lipzen A."/>
            <person name="Kuo A."/>
            <person name="Riley R."/>
            <person name="Mondo S."/>
            <person name="LaButti K."/>
            <person name="Haridas S."/>
            <person name="Pangalinan J."/>
            <person name="Salamov A.A."/>
            <person name="Simmons B.A."/>
            <person name="Magnuson J.K."/>
            <person name="Chen J."/>
            <person name="Drula E."/>
            <person name="Henrissat B."/>
            <person name="Wiebenga A."/>
            <person name="Lubbers R.J."/>
            <person name="Gomes A.C."/>
            <person name="Macurrencykelacurrency M.R."/>
            <person name="Stajich J."/>
            <person name="Grigoriev I.V."/>
            <person name="Mortensen U.H."/>
            <person name="De vries R.P."/>
            <person name="Baker S.E."/>
            <person name="Andersen M.R."/>
        </authorList>
    </citation>
    <scope>NUCLEOTIDE SEQUENCE [LARGE SCALE GENOMIC DNA]</scope>
    <source>
        <strain evidence="6 7">CBS 756.74</strain>
    </source>
</reference>
<dbReference type="PROSITE" id="PS00463">
    <property type="entry name" value="ZN2_CY6_FUNGAL_1"/>
    <property type="match status" value="1"/>
</dbReference>
<dbReference type="PROSITE" id="PS50048">
    <property type="entry name" value="ZN2_CY6_FUNGAL_2"/>
    <property type="match status" value="1"/>
</dbReference>
<dbReference type="InterPro" id="IPR001138">
    <property type="entry name" value="Zn2Cys6_DnaBD"/>
</dbReference>
<dbReference type="Proteomes" id="UP001610444">
    <property type="component" value="Unassembled WGS sequence"/>
</dbReference>
<organism evidence="6 7">
    <name type="scientific">Aspergillus pseudodeflectus</name>
    <dbReference type="NCBI Taxonomy" id="176178"/>
    <lineage>
        <taxon>Eukaryota</taxon>
        <taxon>Fungi</taxon>
        <taxon>Dikarya</taxon>
        <taxon>Ascomycota</taxon>
        <taxon>Pezizomycotina</taxon>
        <taxon>Eurotiomycetes</taxon>
        <taxon>Eurotiomycetidae</taxon>
        <taxon>Eurotiales</taxon>
        <taxon>Aspergillaceae</taxon>
        <taxon>Aspergillus</taxon>
        <taxon>Aspergillus subgen. Nidulantes</taxon>
    </lineage>
</organism>
<dbReference type="RefSeq" id="XP_070902264.1">
    <property type="nucleotide sequence ID" value="XM_071042703.1"/>
</dbReference>
<dbReference type="SUPFAM" id="SSF57701">
    <property type="entry name" value="Zn2/Cys6 DNA-binding domain"/>
    <property type="match status" value="1"/>
</dbReference>
<evidence type="ECO:0000256" key="1">
    <source>
        <dbReference type="ARBA" id="ARBA00023015"/>
    </source>
</evidence>
<evidence type="ECO:0000256" key="4">
    <source>
        <dbReference type="ARBA" id="ARBA00023242"/>
    </source>
</evidence>
<comment type="caution">
    <text evidence="6">The sequence shown here is derived from an EMBL/GenBank/DDBJ whole genome shotgun (WGS) entry which is preliminary data.</text>
</comment>
<gene>
    <name evidence="6" type="ORF">BJX68DRAFT_253334</name>
</gene>
<protein>
    <recommendedName>
        <fullName evidence="5">Zn(2)-C6 fungal-type domain-containing protein</fullName>
    </recommendedName>
</protein>